<keyword evidence="2" id="KW-1185">Reference proteome</keyword>
<dbReference type="VEuPathDB" id="FungiDB:SDRG_03741"/>
<protein>
    <submittedName>
        <fullName evidence="1">Uncharacterized protein</fullName>
    </submittedName>
</protein>
<dbReference type="GeneID" id="19944468"/>
<dbReference type="AlphaFoldDB" id="T0S7Q3"/>
<gene>
    <name evidence="1" type="ORF">SDRG_03741</name>
</gene>
<reference evidence="1 2" key="1">
    <citation type="submission" date="2012-04" db="EMBL/GenBank/DDBJ databases">
        <title>The Genome Sequence of Saprolegnia declina VS20.</title>
        <authorList>
            <consortium name="The Broad Institute Genome Sequencing Platform"/>
            <person name="Russ C."/>
            <person name="Nusbaum C."/>
            <person name="Tyler B."/>
            <person name="van West P."/>
            <person name="Dieguez-Uribeondo J."/>
            <person name="de Bruijn I."/>
            <person name="Tripathy S."/>
            <person name="Jiang R."/>
            <person name="Young S.K."/>
            <person name="Zeng Q."/>
            <person name="Gargeya S."/>
            <person name="Fitzgerald M."/>
            <person name="Haas B."/>
            <person name="Abouelleil A."/>
            <person name="Alvarado L."/>
            <person name="Arachchi H.M."/>
            <person name="Berlin A."/>
            <person name="Chapman S.B."/>
            <person name="Goldberg J."/>
            <person name="Griggs A."/>
            <person name="Gujja S."/>
            <person name="Hansen M."/>
            <person name="Howarth C."/>
            <person name="Imamovic A."/>
            <person name="Larimer J."/>
            <person name="McCowen C."/>
            <person name="Montmayeur A."/>
            <person name="Murphy C."/>
            <person name="Neiman D."/>
            <person name="Pearson M."/>
            <person name="Priest M."/>
            <person name="Roberts A."/>
            <person name="Saif S."/>
            <person name="Shea T."/>
            <person name="Sisk P."/>
            <person name="Sykes S."/>
            <person name="Wortman J."/>
            <person name="Nusbaum C."/>
            <person name="Birren B."/>
        </authorList>
    </citation>
    <scope>NUCLEOTIDE SEQUENCE [LARGE SCALE GENOMIC DNA]</scope>
    <source>
        <strain evidence="1 2">VS20</strain>
    </source>
</reference>
<dbReference type="EMBL" id="JH767140">
    <property type="protein sequence ID" value="EQC38782.1"/>
    <property type="molecule type" value="Genomic_DNA"/>
</dbReference>
<evidence type="ECO:0000313" key="1">
    <source>
        <dbReference type="EMBL" id="EQC38782.1"/>
    </source>
</evidence>
<organism evidence="1 2">
    <name type="scientific">Saprolegnia diclina (strain VS20)</name>
    <dbReference type="NCBI Taxonomy" id="1156394"/>
    <lineage>
        <taxon>Eukaryota</taxon>
        <taxon>Sar</taxon>
        <taxon>Stramenopiles</taxon>
        <taxon>Oomycota</taxon>
        <taxon>Saprolegniomycetes</taxon>
        <taxon>Saprolegniales</taxon>
        <taxon>Saprolegniaceae</taxon>
        <taxon>Saprolegnia</taxon>
    </lineage>
</organism>
<accession>T0S7Q3</accession>
<dbReference type="OMA" id="RSVARWH"/>
<dbReference type="RefSeq" id="XP_008607606.1">
    <property type="nucleotide sequence ID" value="XM_008609384.1"/>
</dbReference>
<name>T0S7Q3_SAPDV</name>
<dbReference type="OrthoDB" id="79002at2759"/>
<evidence type="ECO:0000313" key="2">
    <source>
        <dbReference type="Proteomes" id="UP000030762"/>
    </source>
</evidence>
<proteinExistence type="predicted"/>
<dbReference type="InParanoid" id="T0S7Q3"/>
<sequence length="420" mass="46076">MDLLRRPLLRQAGGIAYALTSVLLSVYALRLLSPYLSNDALWASFAETAVPLVQSFNDALALSASNVSFNLLDRSVARWHRTRPSQVLVSAIYARKVLFEDMSVPLAAISALRTYDVSRLSYLMTGYCYVDLARRWSLAHTDRRMQRCAERYTDNGAVYLEAILRNVEFDEWYASNAASFDASIGNGVATSPGGDAWLASLHNDTWRPLPDELRVWTDAGIKAFTLQYANRIRTGINEGIGVANALGLAHTLSLKTIPSADMGTFWTTSYLFAGLQTDWNALPFNTSLVRSTPNFFGFSYPNVLEDYNVGSPMSALHRVLHDDLGPFASVDLYWVPVPAALLASVHAVHVAVGSSPVDAALNAIPDTTLHPTPTKWLALDHETRFLGGSPFCTFGMPLPFVQESFGFDDACASQIPLAVL</sequence>
<dbReference type="Proteomes" id="UP000030762">
    <property type="component" value="Unassembled WGS sequence"/>
</dbReference>